<dbReference type="Proteomes" id="UP000276899">
    <property type="component" value="Chromosome"/>
</dbReference>
<dbReference type="GO" id="GO:0030964">
    <property type="term" value="C:NADH dehydrogenase complex"/>
    <property type="evidence" value="ECO:0007669"/>
    <property type="project" value="TreeGrafter"/>
</dbReference>
<comment type="function">
    <text evidence="11">NDH-1 shuttles electrons from NADH, via FMN and iron-sulfur (Fe-S) centers, to quinones in the respiratory chain.</text>
</comment>
<proteinExistence type="inferred from homology"/>
<dbReference type="Gene3D" id="1.20.58.1610">
    <property type="entry name" value="NADH:ubiquinone/plastoquinone oxidoreductase, chain 3"/>
    <property type="match status" value="1"/>
</dbReference>
<comment type="subcellular location">
    <subcellularLocation>
        <location evidence="11">Cell membrane</location>
        <topology evidence="11">Multi-pass membrane protein</topology>
    </subcellularLocation>
    <subcellularLocation>
        <location evidence="1">Membrane</location>
    </subcellularLocation>
</comment>
<organism evidence="13 14">
    <name type="scientific">Actinomyces slackii</name>
    <dbReference type="NCBI Taxonomy" id="52774"/>
    <lineage>
        <taxon>Bacteria</taxon>
        <taxon>Bacillati</taxon>
        <taxon>Actinomycetota</taxon>
        <taxon>Actinomycetes</taxon>
        <taxon>Actinomycetales</taxon>
        <taxon>Actinomycetaceae</taxon>
        <taxon>Actinomyces</taxon>
    </lineage>
</organism>
<keyword evidence="7" id="KW-1278">Translocase</keyword>
<keyword evidence="5 11" id="KW-0812">Transmembrane</keyword>
<comment type="catalytic activity">
    <reaction evidence="11">
        <text>a quinone + NADH + 5 H(+)(in) = a quinol + NAD(+) + 4 H(+)(out)</text>
        <dbReference type="Rhea" id="RHEA:57888"/>
        <dbReference type="ChEBI" id="CHEBI:15378"/>
        <dbReference type="ChEBI" id="CHEBI:24646"/>
        <dbReference type="ChEBI" id="CHEBI:57540"/>
        <dbReference type="ChEBI" id="CHEBI:57945"/>
        <dbReference type="ChEBI" id="CHEBI:132124"/>
    </reaction>
</comment>
<dbReference type="GO" id="GO:0016491">
    <property type="term" value="F:oxidoreductase activity"/>
    <property type="evidence" value="ECO:0007669"/>
    <property type="project" value="UniProtKB-KW"/>
</dbReference>
<keyword evidence="3" id="KW-0813">Transport</keyword>
<evidence type="ECO:0000256" key="4">
    <source>
        <dbReference type="ARBA" id="ARBA00022475"/>
    </source>
</evidence>
<feature type="transmembrane region" description="Helical" evidence="12">
    <location>
        <begin position="88"/>
        <end position="109"/>
    </location>
</feature>
<dbReference type="STRING" id="1278298.GCA_000428685_00831"/>
<evidence type="ECO:0000256" key="9">
    <source>
        <dbReference type="ARBA" id="ARBA00023027"/>
    </source>
</evidence>
<keyword evidence="9 11" id="KW-0520">NAD</keyword>
<reference evidence="13 14" key="1">
    <citation type="submission" date="2018-12" db="EMBL/GenBank/DDBJ databases">
        <authorList>
            <consortium name="Pathogen Informatics"/>
        </authorList>
    </citation>
    <scope>NUCLEOTIDE SEQUENCE [LARGE SCALE GENOMIC DNA]</scope>
    <source>
        <strain evidence="13 14">NCTC11923</strain>
    </source>
</reference>
<keyword evidence="14" id="KW-1185">Reference proteome</keyword>
<evidence type="ECO:0000256" key="11">
    <source>
        <dbReference type="RuleBase" id="RU003639"/>
    </source>
</evidence>
<protein>
    <recommendedName>
        <fullName evidence="11">NADH-quinone oxidoreductase subunit</fullName>
        <ecNumber evidence="11">7.1.1.-</ecNumber>
    </recommendedName>
</protein>
<dbReference type="GO" id="GO:0008137">
    <property type="term" value="F:NADH dehydrogenase (ubiquinone) activity"/>
    <property type="evidence" value="ECO:0007669"/>
    <property type="project" value="InterPro"/>
</dbReference>
<dbReference type="AlphaFoldDB" id="A0A3S4TE90"/>
<keyword evidence="13" id="KW-0560">Oxidoreductase</keyword>
<dbReference type="EC" id="7.1.1.-" evidence="11"/>
<dbReference type="RefSeq" id="WP_026426460.1">
    <property type="nucleotide sequence ID" value="NZ_CBCRWE010000012.1"/>
</dbReference>
<keyword evidence="10 12" id="KW-0472">Membrane</keyword>
<evidence type="ECO:0000256" key="12">
    <source>
        <dbReference type="SAM" id="Phobius"/>
    </source>
</evidence>
<dbReference type="PANTHER" id="PTHR11058">
    <property type="entry name" value="NADH-UBIQUINONE OXIDOREDUCTASE CHAIN 3"/>
    <property type="match status" value="1"/>
</dbReference>
<evidence type="ECO:0000313" key="13">
    <source>
        <dbReference type="EMBL" id="VEG75948.1"/>
    </source>
</evidence>
<accession>A0A3S4TE90</accession>
<name>A0A3S4TE90_9ACTO</name>
<keyword evidence="8 12" id="KW-1133">Transmembrane helix</keyword>
<dbReference type="EMBL" id="LR134363">
    <property type="protein sequence ID" value="VEG75948.1"/>
    <property type="molecule type" value="Genomic_DNA"/>
</dbReference>
<evidence type="ECO:0000256" key="2">
    <source>
        <dbReference type="ARBA" id="ARBA00008472"/>
    </source>
</evidence>
<evidence type="ECO:0000313" key="14">
    <source>
        <dbReference type="Proteomes" id="UP000276899"/>
    </source>
</evidence>
<dbReference type="InterPro" id="IPR038430">
    <property type="entry name" value="NDAH_ubi_oxred_su3_sf"/>
</dbReference>
<gene>
    <name evidence="13" type="primary">ndhC</name>
    <name evidence="13" type="ORF">NCTC11923_02629</name>
</gene>
<evidence type="ECO:0000256" key="6">
    <source>
        <dbReference type="ARBA" id="ARBA00022719"/>
    </source>
</evidence>
<evidence type="ECO:0000256" key="8">
    <source>
        <dbReference type="ARBA" id="ARBA00022989"/>
    </source>
</evidence>
<evidence type="ECO:0000256" key="7">
    <source>
        <dbReference type="ARBA" id="ARBA00022967"/>
    </source>
</evidence>
<feature type="transmembrane region" description="Helical" evidence="12">
    <location>
        <begin position="6"/>
        <end position="28"/>
    </location>
</feature>
<dbReference type="GO" id="GO:0048038">
    <property type="term" value="F:quinone binding"/>
    <property type="evidence" value="ECO:0007669"/>
    <property type="project" value="UniProtKB-KW"/>
</dbReference>
<feature type="transmembrane region" description="Helical" evidence="12">
    <location>
        <begin position="61"/>
        <end position="82"/>
    </location>
</feature>
<evidence type="ECO:0000256" key="10">
    <source>
        <dbReference type="ARBA" id="ARBA00023136"/>
    </source>
</evidence>
<evidence type="ECO:0000256" key="1">
    <source>
        <dbReference type="ARBA" id="ARBA00004370"/>
    </source>
</evidence>
<comment type="similarity">
    <text evidence="2 11">Belongs to the complex I subunit 3 family.</text>
</comment>
<keyword evidence="4" id="KW-1003">Cell membrane</keyword>
<dbReference type="GO" id="GO:0005886">
    <property type="term" value="C:plasma membrane"/>
    <property type="evidence" value="ECO:0007669"/>
    <property type="project" value="UniProtKB-SubCell"/>
</dbReference>
<dbReference type="Pfam" id="PF00507">
    <property type="entry name" value="Oxidored_q4"/>
    <property type="match status" value="1"/>
</dbReference>
<dbReference type="PANTHER" id="PTHR11058:SF22">
    <property type="entry name" value="NADH-QUINONE OXIDOREDUCTASE SUBUNIT A"/>
    <property type="match status" value="1"/>
</dbReference>
<dbReference type="InterPro" id="IPR000440">
    <property type="entry name" value="NADH_UbQ/plastoQ_OxRdtase_su3"/>
</dbReference>
<evidence type="ECO:0000256" key="5">
    <source>
        <dbReference type="ARBA" id="ARBA00022692"/>
    </source>
</evidence>
<sequence length="119" mass="13101">MNPYVSLLIMAAVALLVALGGLGMSAIISPGRRNRVKVANYECGIDPTPGNTEHGRFPVSFYLVGMTFIIFDVEIVFLYPWATAFGRLGFFGLSAALIFIALITVPYILEWRRGGLDWD</sequence>
<keyword evidence="6 11" id="KW-0874">Quinone</keyword>
<dbReference type="KEGG" id="asla:NCTC11923_02629"/>
<evidence type="ECO:0000256" key="3">
    <source>
        <dbReference type="ARBA" id="ARBA00022448"/>
    </source>
</evidence>